<dbReference type="SMART" id="SM00867">
    <property type="entry name" value="YceI"/>
    <property type="match status" value="1"/>
</dbReference>
<dbReference type="STRING" id="320787.CA2015_2997"/>
<accession>A0A0H4PVI7</accession>
<dbReference type="OrthoDB" id="951410at2"/>
<dbReference type="PANTHER" id="PTHR34406:SF1">
    <property type="entry name" value="PROTEIN YCEI"/>
    <property type="match status" value="1"/>
</dbReference>
<dbReference type="Gene3D" id="2.40.128.110">
    <property type="entry name" value="Lipid/polyisoprenoid-binding, YceI-like"/>
    <property type="match status" value="1"/>
</dbReference>
<evidence type="ECO:0000259" key="3">
    <source>
        <dbReference type="SMART" id="SM00867"/>
    </source>
</evidence>
<proteinExistence type="predicted"/>
<dbReference type="InterPro" id="IPR036761">
    <property type="entry name" value="TTHA0802/YceI-like_sf"/>
</dbReference>
<gene>
    <name evidence="4" type="ORF">CA2015_2997</name>
</gene>
<keyword evidence="2" id="KW-0732">Signal</keyword>
<dbReference type="RefSeq" id="WP_048642622.1">
    <property type="nucleotide sequence ID" value="NZ_CP012040.1"/>
</dbReference>
<feature type="region of interest" description="Disordered" evidence="1">
    <location>
        <begin position="136"/>
        <end position="167"/>
    </location>
</feature>
<evidence type="ECO:0000313" key="5">
    <source>
        <dbReference type="Proteomes" id="UP000036520"/>
    </source>
</evidence>
<keyword evidence="5" id="KW-1185">Reference proteome</keyword>
<dbReference type="AlphaFoldDB" id="A0A0H4PVI7"/>
<name>A0A0H4PVI7_9BACT</name>
<evidence type="ECO:0000313" key="4">
    <source>
        <dbReference type="EMBL" id="AKP52402.1"/>
    </source>
</evidence>
<organism evidence="4 5">
    <name type="scientific">Cyclobacterium amurskyense</name>
    <dbReference type="NCBI Taxonomy" id="320787"/>
    <lineage>
        <taxon>Bacteria</taxon>
        <taxon>Pseudomonadati</taxon>
        <taxon>Bacteroidota</taxon>
        <taxon>Cytophagia</taxon>
        <taxon>Cytophagales</taxon>
        <taxon>Cyclobacteriaceae</taxon>
        <taxon>Cyclobacterium</taxon>
    </lineage>
</organism>
<dbReference type="PANTHER" id="PTHR34406">
    <property type="entry name" value="PROTEIN YCEI"/>
    <property type="match status" value="1"/>
</dbReference>
<dbReference type="Proteomes" id="UP000036520">
    <property type="component" value="Chromosome"/>
</dbReference>
<sequence length="240" mass="25886">MKTIKLSGFLLSAALLTFSCGQSSNTVETTEAQEEAQASGKTLQLDTNASTVNWRGYKPTGQHHGIIPITKGEISVEGDAITSGEFTFDVTKLEIHDLEAGSENHGKLSNHLQSDDFFDAANHPEATFVITEVSPYSSGDNIEDQEQFETKNTPKSESELAPASPTHWVSGNLTIRGTTKNIKFPAAVSMANGKVSAQAGFNIDRTDWGLSYGDEATATDKAKDKFIYNSVSVSFDIKSI</sequence>
<dbReference type="PROSITE" id="PS51257">
    <property type="entry name" value="PROKAR_LIPOPROTEIN"/>
    <property type="match status" value="1"/>
</dbReference>
<dbReference type="SUPFAM" id="SSF101874">
    <property type="entry name" value="YceI-like"/>
    <property type="match status" value="1"/>
</dbReference>
<evidence type="ECO:0000256" key="2">
    <source>
        <dbReference type="SAM" id="SignalP"/>
    </source>
</evidence>
<protein>
    <submittedName>
        <fullName evidence="4">YceI family protein</fullName>
    </submittedName>
</protein>
<feature type="signal peptide" evidence="2">
    <location>
        <begin position="1"/>
        <end position="21"/>
    </location>
</feature>
<dbReference type="Pfam" id="PF04264">
    <property type="entry name" value="YceI"/>
    <property type="match status" value="1"/>
</dbReference>
<dbReference type="EMBL" id="CP012040">
    <property type="protein sequence ID" value="AKP52402.1"/>
    <property type="molecule type" value="Genomic_DNA"/>
</dbReference>
<reference evidence="4 5" key="1">
    <citation type="submission" date="2015-07" db="EMBL/GenBank/DDBJ databases">
        <authorList>
            <person name="Kim K.M."/>
        </authorList>
    </citation>
    <scope>NUCLEOTIDE SEQUENCE [LARGE SCALE GENOMIC DNA]</scope>
    <source>
        <strain evidence="4 5">KCTC 12363</strain>
    </source>
</reference>
<feature type="compositionally biased region" description="Basic and acidic residues" evidence="1">
    <location>
        <begin position="148"/>
        <end position="158"/>
    </location>
</feature>
<evidence type="ECO:0000256" key="1">
    <source>
        <dbReference type="SAM" id="MobiDB-lite"/>
    </source>
</evidence>
<dbReference type="InterPro" id="IPR007372">
    <property type="entry name" value="Lipid/polyisoprenoid-bd_YceI"/>
</dbReference>
<feature type="chain" id="PRO_5005208272" evidence="2">
    <location>
        <begin position="22"/>
        <end position="240"/>
    </location>
</feature>
<feature type="domain" description="Lipid/polyisoprenoid-binding YceI-like" evidence="3">
    <location>
        <begin position="42"/>
        <end position="240"/>
    </location>
</feature>
<dbReference type="KEGG" id="camu:CA2015_2997"/>